<gene>
    <name evidence="2" type="ORF">IPJ38_15540</name>
</gene>
<sequence length="102" mass="11606">MQFAVNEKSVPRIHLIGTIVMAILLALALAGFFTWQNIVERRGSFARIEQGVTEQVKERVTAEMNRSLEYIEFTRSRGEMVLRQSLVLQSRYGLSSCSGDLR</sequence>
<keyword evidence="1" id="KW-0812">Transmembrane</keyword>
<evidence type="ECO:0000256" key="1">
    <source>
        <dbReference type="SAM" id="Phobius"/>
    </source>
</evidence>
<accession>A0A935MRR7</accession>
<reference evidence="2 3" key="1">
    <citation type="submission" date="2020-10" db="EMBL/GenBank/DDBJ databases">
        <title>Connecting structure to function with the recovery of over 1000 high-quality activated sludge metagenome-assembled genomes encoding full-length rRNA genes using long-read sequencing.</title>
        <authorList>
            <person name="Singleton C.M."/>
            <person name="Petriglieri F."/>
            <person name="Kristensen J.M."/>
            <person name="Kirkegaard R.H."/>
            <person name="Michaelsen T.Y."/>
            <person name="Andersen M.H."/>
            <person name="Karst S.M."/>
            <person name="Dueholm M.S."/>
            <person name="Nielsen P.H."/>
            <person name="Albertsen M."/>
        </authorList>
    </citation>
    <scope>NUCLEOTIDE SEQUENCE [LARGE SCALE GENOMIC DNA]</scope>
    <source>
        <strain evidence="2">EsbW_18-Q3-R4-48_BATAC.463</strain>
    </source>
</reference>
<comment type="caution">
    <text evidence="2">The sequence shown here is derived from an EMBL/GenBank/DDBJ whole genome shotgun (WGS) entry which is preliminary data.</text>
</comment>
<keyword evidence="1" id="KW-0472">Membrane</keyword>
<dbReference type="Proteomes" id="UP000739411">
    <property type="component" value="Unassembled WGS sequence"/>
</dbReference>
<dbReference type="AlphaFoldDB" id="A0A935MRR7"/>
<dbReference type="EMBL" id="JADJMS010000038">
    <property type="protein sequence ID" value="MBK7416298.1"/>
    <property type="molecule type" value="Genomic_DNA"/>
</dbReference>
<protein>
    <submittedName>
        <fullName evidence="2">Uncharacterized protein</fullName>
    </submittedName>
</protein>
<feature type="transmembrane region" description="Helical" evidence="1">
    <location>
        <begin position="12"/>
        <end position="35"/>
    </location>
</feature>
<proteinExistence type="predicted"/>
<evidence type="ECO:0000313" key="3">
    <source>
        <dbReference type="Proteomes" id="UP000739411"/>
    </source>
</evidence>
<keyword evidence="1" id="KW-1133">Transmembrane helix</keyword>
<organism evidence="2 3">
    <name type="scientific">Candidatus Dechloromonas phosphorivorans</name>
    <dbReference type="NCBI Taxonomy" id="2899244"/>
    <lineage>
        <taxon>Bacteria</taxon>
        <taxon>Pseudomonadati</taxon>
        <taxon>Pseudomonadota</taxon>
        <taxon>Betaproteobacteria</taxon>
        <taxon>Rhodocyclales</taxon>
        <taxon>Azonexaceae</taxon>
        <taxon>Dechloromonas</taxon>
    </lineage>
</organism>
<evidence type="ECO:0000313" key="2">
    <source>
        <dbReference type="EMBL" id="MBK7416298.1"/>
    </source>
</evidence>
<name>A0A935MRR7_9RHOO</name>